<sequence length="1013" mass="112759">MASCTGTDSDNSSELTTLVSGDTPTLPGQEQPSIRALFEAQDDAAYDLAVAQIPRDHRVRVKGICGDYHEYTTPIRQSGSYVQLATTVKRAPFEEALIAFFVVCQIALRLVADELFVGFLRIVYPSIDKLLPGCGNTLRALVLEAFNKRKEHLKEVLARSVSKIHFSFDLWTSPNHLALLGVVAHFIDEFGQNQSILIAIRQLHGSHSGENQAEVIKEVIQEYNLQNRIGYFVTDNASNNNTAIDSLIARFLPHLTPKQRLGRRLRCLGHVINLSAKAFLYGTEFDAFEKNAEAFKEQSSLLKELHLWRKRGPVGKLHNIVTFICRTPQRREKFANIQSQSEDFATEFDGLKLVVDNATRWNSLYLMIERAIKLRDRIDRFCIDHAEFMHGSSNKKALSMEEQESLLKHDSLTADDWAVLTEIVAFLEKFYTLTKRAEGSKLSSDRGVLSDYLTTLNVLLKHAREYRDDINFRAENPDLTSPGIRQLRVCIVNCWTKLDEYFALVNDTPAHYAAIVTNPQMKWKYFERQWKDAHLWKDATLPESWLPGGKRALNSLWEEYKNLPVADACAGSKRARTPDEFERETDMTQWDEDEMDELETWLSMKVFKLDDDDTLPAYWLRQSKQPATQRIAKMGLDMASIPAMSSDLPPSSLNASIATVLTVLVPKNADFNKVLSYQMPEDSASLHCAPSFSLQGTNKPTSAIDTALTQSEIIPIALALARGWVVIVPDFEGPQAAFLANRLAGQATLDGIRAAVQSQNITGIQPNARVVMWGYSGGSLATGWAAELQPTYAPELKIAGAALGGLVPSIQTVIQMVNKSLFAGLLPPGMIGLANQYPVINDLLAKHIRPEAKASFYTAKQICAAPQLAGNLFKDVKAAFDDQSVFTTEPVTSILNENNMGQAIPQMPLYVYKAVLDEVSPIRETDDLVQKYCSAGTSVEYHRMNLVEHALGETEGVPGALGWIDNVLSGRAPMASCSTSNETVNLFSPEILKMFPRSVLEGLASLAFQKPSY</sequence>
<dbReference type="AlphaFoldDB" id="A0A0F7ZYC2"/>
<evidence type="ECO:0000313" key="4">
    <source>
        <dbReference type="Proteomes" id="UP000054481"/>
    </source>
</evidence>
<dbReference type="SUPFAM" id="SSF53098">
    <property type="entry name" value="Ribonuclease H-like"/>
    <property type="match status" value="1"/>
</dbReference>
<dbReference type="EMBL" id="KQ030550">
    <property type="protein sequence ID" value="KJZ72217.1"/>
    <property type="molecule type" value="Genomic_DNA"/>
</dbReference>
<dbReference type="SUPFAM" id="SSF53474">
    <property type="entry name" value="alpha/beta-Hydrolases"/>
    <property type="match status" value="1"/>
</dbReference>
<reference evidence="3 4" key="1">
    <citation type="journal article" date="2014" name="Genome Biol. Evol.">
        <title>Comparative genomics and transcriptomics analyses reveal divergent lifestyle features of nematode endoparasitic fungus Hirsutella minnesotensis.</title>
        <authorList>
            <person name="Lai Y."/>
            <person name="Liu K."/>
            <person name="Zhang X."/>
            <person name="Zhang X."/>
            <person name="Li K."/>
            <person name="Wang N."/>
            <person name="Shu C."/>
            <person name="Wu Y."/>
            <person name="Wang C."/>
            <person name="Bushley K.E."/>
            <person name="Xiang M."/>
            <person name="Liu X."/>
        </authorList>
    </citation>
    <scope>NUCLEOTIDE SEQUENCE [LARGE SCALE GENOMIC DNA]</scope>
    <source>
        <strain evidence="3 4">3608</strain>
    </source>
</reference>
<gene>
    <name evidence="3" type="ORF">HIM_08359</name>
</gene>
<keyword evidence="4" id="KW-1185">Reference proteome</keyword>
<dbReference type="PANTHER" id="PTHR34853">
    <property type="match status" value="1"/>
</dbReference>
<evidence type="ECO:0000256" key="2">
    <source>
        <dbReference type="SAM" id="MobiDB-lite"/>
    </source>
</evidence>
<name>A0A0F7ZYC2_9HYPO</name>
<dbReference type="InterPro" id="IPR005152">
    <property type="entry name" value="Lipase_secreted"/>
</dbReference>
<dbReference type="InterPro" id="IPR029058">
    <property type="entry name" value="AB_hydrolase_fold"/>
</dbReference>
<dbReference type="Gene3D" id="3.40.50.1820">
    <property type="entry name" value="alpha/beta hydrolase"/>
    <property type="match status" value="1"/>
</dbReference>
<dbReference type="GO" id="GO:0004806">
    <property type="term" value="F:triacylglycerol lipase activity"/>
    <property type="evidence" value="ECO:0007669"/>
    <property type="project" value="InterPro"/>
</dbReference>
<evidence type="ECO:0000256" key="1">
    <source>
        <dbReference type="ARBA" id="ARBA00022801"/>
    </source>
</evidence>
<organism evidence="3 4">
    <name type="scientific">Hirsutella minnesotensis 3608</name>
    <dbReference type="NCBI Taxonomy" id="1043627"/>
    <lineage>
        <taxon>Eukaryota</taxon>
        <taxon>Fungi</taxon>
        <taxon>Dikarya</taxon>
        <taxon>Ascomycota</taxon>
        <taxon>Pezizomycotina</taxon>
        <taxon>Sordariomycetes</taxon>
        <taxon>Hypocreomycetidae</taxon>
        <taxon>Hypocreales</taxon>
        <taxon>Ophiocordycipitaceae</taxon>
        <taxon>Hirsutella</taxon>
    </lineage>
</organism>
<dbReference type="Pfam" id="PF03583">
    <property type="entry name" value="LIP"/>
    <property type="match status" value="1"/>
</dbReference>
<accession>A0A0F7ZYC2</accession>
<evidence type="ECO:0000313" key="3">
    <source>
        <dbReference type="EMBL" id="KJZ72217.1"/>
    </source>
</evidence>
<dbReference type="GO" id="GO:0016042">
    <property type="term" value="P:lipid catabolic process"/>
    <property type="evidence" value="ECO:0007669"/>
    <property type="project" value="InterPro"/>
</dbReference>
<dbReference type="OrthoDB" id="2373480at2759"/>
<keyword evidence="1" id="KW-0378">Hydrolase</keyword>
<dbReference type="Gene3D" id="1.10.260.130">
    <property type="match status" value="1"/>
</dbReference>
<protein>
    <recommendedName>
        <fullName evidence="5">HAT C-terminal dimerisation domain-containing protein</fullName>
    </recommendedName>
</protein>
<dbReference type="Proteomes" id="UP000054481">
    <property type="component" value="Unassembled WGS sequence"/>
</dbReference>
<proteinExistence type="predicted"/>
<dbReference type="PANTHER" id="PTHR34853:SF5">
    <property type="entry name" value="LIP-DOMAIN-CONTAINING PROTEIN-RELATED"/>
    <property type="match status" value="1"/>
</dbReference>
<dbReference type="InterPro" id="IPR012337">
    <property type="entry name" value="RNaseH-like_sf"/>
</dbReference>
<evidence type="ECO:0008006" key="5">
    <source>
        <dbReference type="Google" id="ProtNLM"/>
    </source>
</evidence>
<feature type="region of interest" description="Disordered" evidence="2">
    <location>
        <begin position="1"/>
        <end position="30"/>
    </location>
</feature>